<feature type="region of interest" description="Disordered" evidence="1">
    <location>
        <begin position="1"/>
        <end position="23"/>
    </location>
</feature>
<feature type="region of interest" description="Disordered" evidence="1">
    <location>
        <begin position="231"/>
        <end position="486"/>
    </location>
</feature>
<feature type="compositionally biased region" description="Basic and acidic residues" evidence="1">
    <location>
        <begin position="377"/>
        <end position="389"/>
    </location>
</feature>
<dbReference type="VEuPathDB" id="FungiDB:SMAC_07648"/>
<evidence type="ECO:0000313" key="3">
    <source>
        <dbReference type="EMBL" id="KAA8633945.1"/>
    </source>
</evidence>
<feature type="compositionally biased region" description="Low complexity" evidence="1">
    <location>
        <begin position="146"/>
        <end position="158"/>
    </location>
</feature>
<feature type="compositionally biased region" description="Low complexity" evidence="1">
    <location>
        <begin position="706"/>
        <end position="720"/>
    </location>
</feature>
<sequence>MDRFNFLPQGLRRNNPATAPADSTATTAIGAAAGTATGTAGTDPNTNINGQPAPLPAVYNPNLSQNQNQNQNQNQRAQNPYTYPDSVSSLSSDDEYTDDDMYEDDEVYSVSSRSSDTVPLSPRSRQQRGQPQYPSSSTLNHQNRAQNHNGHSQNQNQSLNDQEDLYCDLEAQLGIHPALRVPHPGPQNIPANFPAPPPIPQSQEEMAEIERRSSSRFFLPRMSFRFLGVGGGGNRPRPASSHYSGDGLPPATEVNFPSSQYPASPKSPAFNYTIGEQQLPSTRLHVPGVERTWSRGSNGPPTRDGTRDGSAGGGARVGGEAGRGERQGASRYGFGLLGGAGTRGASRSREGRTVRVTEPRRVHTSSHTGHGARRHRSERDGERRRDGTGRSRSGRSGSGSGHHSRSHRSRRDPGTTTTTSRRHRDVRDDERRKRRKHKKSTSSRRHEGHSRSATTAAGERERDRDREHRRKKRAHAHASSPSVSSPPKHFLFCFPWVKSRTKRALILRSFVSGLFLACLLIVFLALTLSHTISAQEFTISMILVVILGAIVFLHSVVRLIMLAFKGGRNHSHTHKHKHHNDLESGQAHVHHHVLGNGNGPAPYGDIHAAGPQGPYAIPPTPIRVVLARDEEAAGLPSEAAAGVVKPPEYGQWRESVRVDPNRIYWMRNEAVTPELPPAVPPALLPSEHDQEAAGAGPGFGSGFGSEEGAAAQSRSRAGSGDSNGSNPGLGRGTGTLRRPPSYSSDDGVSYVVEAQPRSIAPVSDVPVATGGVGSGRAGRRLA</sequence>
<comment type="caution">
    <text evidence="3">The sequence shown here is derived from an EMBL/GenBank/DDBJ whole genome shotgun (WGS) entry which is preliminary data.</text>
</comment>
<evidence type="ECO:0000256" key="1">
    <source>
        <dbReference type="SAM" id="MobiDB-lite"/>
    </source>
</evidence>
<feature type="region of interest" description="Disordered" evidence="1">
    <location>
        <begin position="178"/>
        <end position="213"/>
    </location>
</feature>
<feature type="transmembrane region" description="Helical" evidence="2">
    <location>
        <begin position="505"/>
        <end position="526"/>
    </location>
</feature>
<feature type="compositionally biased region" description="Basic residues" evidence="1">
    <location>
        <begin position="432"/>
        <end position="448"/>
    </location>
</feature>
<evidence type="ECO:0000313" key="4">
    <source>
        <dbReference type="Proteomes" id="UP000433876"/>
    </source>
</evidence>
<reference evidence="3 4" key="1">
    <citation type="submission" date="2017-07" db="EMBL/GenBank/DDBJ databases">
        <title>Genome sequence of the Sordaria macrospora wild type strain R19027.</title>
        <authorList>
            <person name="Nowrousian M."/>
            <person name="Teichert I."/>
            <person name="Kueck U."/>
        </authorList>
    </citation>
    <scope>NUCLEOTIDE SEQUENCE [LARGE SCALE GENOMIC DNA]</scope>
    <source>
        <strain evidence="3 4">R19027</strain>
        <tissue evidence="3">Mycelium</tissue>
    </source>
</reference>
<proteinExistence type="predicted"/>
<dbReference type="AlphaFoldDB" id="A0A8S9A062"/>
<feature type="transmembrane region" description="Helical" evidence="2">
    <location>
        <begin position="538"/>
        <end position="561"/>
    </location>
</feature>
<feature type="compositionally biased region" description="Low complexity" evidence="1">
    <location>
        <begin position="60"/>
        <end position="79"/>
    </location>
</feature>
<dbReference type="Proteomes" id="UP000433876">
    <property type="component" value="Unassembled WGS sequence"/>
</dbReference>
<feature type="compositionally biased region" description="Pro residues" evidence="1">
    <location>
        <begin position="674"/>
        <end position="683"/>
    </location>
</feature>
<feature type="compositionally biased region" description="Low complexity" evidence="1">
    <location>
        <begin position="477"/>
        <end position="486"/>
    </location>
</feature>
<feature type="compositionally biased region" description="Acidic residues" evidence="1">
    <location>
        <begin position="92"/>
        <end position="107"/>
    </location>
</feature>
<keyword evidence="2" id="KW-0472">Membrane</keyword>
<name>A0A8S9A062_SORMA</name>
<feature type="region of interest" description="Disordered" evidence="1">
    <location>
        <begin position="674"/>
        <end position="782"/>
    </location>
</feature>
<organism evidence="3 4">
    <name type="scientific">Sordaria macrospora</name>
    <dbReference type="NCBI Taxonomy" id="5147"/>
    <lineage>
        <taxon>Eukaryota</taxon>
        <taxon>Fungi</taxon>
        <taxon>Dikarya</taxon>
        <taxon>Ascomycota</taxon>
        <taxon>Pezizomycotina</taxon>
        <taxon>Sordariomycetes</taxon>
        <taxon>Sordariomycetidae</taxon>
        <taxon>Sordariales</taxon>
        <taxon>Sordariaceae</taxon>
        <taxon>Sordaria</taxon>
    </lineage>
</organism>
<keyword evidence="2" id="KW-1133">Transmembrane helix</keyword>
<dbReference type="OMA" id="RIYWMRN"/>
<feature type="compositionally biased region" description="Low complexity" evidence="1">
    <location>
        <begin position="734"/>
        <end position="752"/>
    </location>
</feature>
<feature type="compositionally biased region" description="Pro residues" evidence="1">
    <location>
        <begin position="183"/>
        <end position="200"/>
    </location>
</feature>
<feature type="compositionally biased region" description="Basic and acidic residues" evidence="1">
    <location>
        <begin position="347"/>
        <end position="361"/>
    </location>
</feature>
<feature type="compositionally biased region" description="Basic residues" evidence="1">
    <location>
        <begin position="467"/>
        <end position="476"/>
    </location>
</feature>
<evidence type="ECO:0000256" key="2">
    <source>
        <dbReference type="SAM" id="Phobius"/>
    </source>
</evidence>
<dbReference type="EMBL" id="NMPR01000029">
    <property type="protein sequence ID" value="KAA8633945.1"/>
    <property type="molecule type" value="Genomic_DNA"/>
</dbReference>
<accession>A0A8S9A062</accession>
<feature type="compositionally biased region" description="Gly residues" evidence="1">
    <location>
        <begin position="695"/>
        <end position="705"/>
    </location>
</feature>
<feature type="compositionally biased region" description="Low complexity" evidence="1">
    <location>
        <begin position="119"/>
        <end position="137"/>
    </location>
</feature>
<feature type="region of interest" description="Disordered" evidence="1">
    <location>
        <begin position="35"/>
        <end position="158"/>
    </location>
</feature>
<protein>
    <submittedName>
        <fullName evidence="3">Uncharacterized protein</fullName>
    </submittedName>
</protein>
<gene>
    <name evidence="3" type="ORF">SMACR_07648</name>
</gene>
<feature type="compositionally biased region" description="Gly residues" evidence="1">
    <location>
        <begin position="310"/>
        <end position="321"/>
    </location>
</feature>
<keyword evidence="2" id="KW-0812">Transmembrane</keyword>